<dbReference type="STRING" id="1458461.BN1012_Phect2619"/>
<dbReference type="EMBL" id="HG966617">
    <property type="protein sequence ID" value="CDO60832.1"/>
    <property type="molecule type" value="Genomic_DNA"/>
</dbReference>
<reference evidence="1 2" key="1">
    <citation type="journal article" date="2014" name="Front. Genet.">
        <title>Genome and metabolic network of "Candidatus Phaeomarinobacter ectocarpi" Ec32, a new candidate genus of Alphaproteobacteria frequently associated with brown algae.</title>
        <authorList>
            <person name="Dittami S.M."/>
            <person name="Barbeyron T."/>
            <person name="Boyen C."/>
            <person name="Cambefort J."/>
            <person name="Collet G."/>
            <person name="Delage L."/>
            <person name="Gobet A."/>
            <person name="Groisillier A."/>
            <person name="Leblanc C."/>
            <person name="Michel G."/>
            <person name="Scornet D."/>
            <person name="Siegel A."/>
            <person name="Tapia J.E."/>
            <person name="Tonon T."/>
        </authorList>
    </citation>
    <scope>NUCLEOTIDE SEQUENCE [LARGE SCALE GENOMIC DNA]</scope>
    <source>
        <strain evidence="1 2">Ec32</strain>
    </source>
</reference>
<evidence type="ECO:0000313" key="2">
    <source>
        <dbReference type="Proteomes" id="UP000032160"/>
    </source>
</evidence>
<organism evidence="1 2">
    <name type="scientific">Candidatus Phaeomarinibacter ectocarpi</name>
    <dbReference type="NCBI Taxonomy" id="1458461"/>
    <lineage>
        <taxon>Bacteria</taxon>
        <taxon>Pseudomonadati</taxon>
        <taxon>Pseudomonadota</taxon>
        <taxon>Alphaproteobacteria</taxon>
        <taxon>Hyphomicrobiales</taxon>
        <taxon>Parvibaculaceae</taxon>
        <taxon>Candidatus Phaeomarinibacter</taxon>
    </lineage>
</organism>
<proteinExistence type="predicted"/>
<evidence type="ECO:0000313" key="1">
    <source>
        <dbReference type="EMBL" id="CDO60832.1"/>
    </source>
</evidence>
<dbReference type="HOGENOM" id="CLU_1624136_0_0_5"/>
<name>X5MEC0_9HYPH</name>
<accession>X5MEC0</accession>
<dbReference type="Proteomes" id="UP000032160">
    <property type="component" value="Chromosome I"/>
</dbReference>
<keyword evidence="2" id="KW-1185">Reference proteome</keyword>
<gene>
    <name evidence="1" type="ORF">BN1012_Phect2619</name>
</gene>
<dbReference type="OrthoDB" id="8478344at2"/>
<sequence>MPIAQASFTRHNPSRVALRGYDGALLTLINDLCRASATAPSISELAAQCGCEFAQAEGSLDRLAALGHIRIERNRKSKSGRPLPSRFYSKQHDAWSLPWRHSPHGTSKAVNVTRGHDGAGPKKCMTCKTPFISSGHHHRMCNDCRDLAAESYTPFDDPLSVGH</sequence>
<protein>
    <submittedName>
        <fullName evidence="1">Uncharacterized protein</fullName>
    </submittedName>
</protein>
<dbReference type="KEGG" id="pect:BN1012_Phect2619"/>
<dbReference type="AlphaFoldDB" id="X5MEC0"/>
<dbReference type="RefSeq" id="WP_043948784.1">
    <property type="nucleotide sequence ID" value="NZ_HG966617.1"/>
</dbReference>